<dbReference type="RefSeq" id="WP_011745340.1">
    <property type="nucleotide sequence ID" value="NC_008639.1"/>
</dbReference>
<protein>
    <submittedName>
        <fullName evidence="2">Uncharacterized protein</fullName>
    </submittedName>
</protein>
<dbReference type="Proteomes" id="UP000008701">
    <property type="component" value="Chromosome"/>
</dbReference>
<dbReference type="STRING" id="290317.Cpha266_1506"/>
<dbReference type="eggNOG" id="ENOG502Z9KK">
    <property type="taxonomic scope" value="Bacteria"/>
</dbReference>
<feature type="signal peptide" evidence="1">
    <location>
        <begin position="1"/>
        <end position="25"/>
    </location>
</feature>
<keyword evidence="1" id="KW-0732">Signal</keyword>
<dbReference type="HOGENOM" id="CLU_039616_0_0_10"/>
<organism evidence="2 3">
    <name type="scientific">Chlorobium phaeobacteroides (strain DSM 266 / SMG 266 / 2430)</name>
    <dbReference type="NCBI Taxonomy" id="290317"/>
    <lineage>
        <taxon>Bacteria</taxon>
        <taxon>Pseudomonadati</taxon>
        <taxon>Chlorobiota</taxon>
        <taxon>Chlorobiia</taxon>
        <taxon>Chlorobiales</taxon>
        <taxon>Chlorobiaceae</taxon>
        <taxon>Chlorobium/Pelodictyon group</taxon>
        <taxon>Chlorobium</taxon>
    </lineage>
</organism>
<dbReference type="OrthoDB" id="1195661at2"/>
<gene>
    <name evidence="2" type="ordered locus">Cpha266_1506</name>
</gene>
<keyword evidence="3" id="KW-1185">Reference proteome</keyword>
<feature type="chain" id="PRO_5002632768" evidence="1">
    <location>
        <begin position="26"/>
        <end position="506"/>
    </location>
</feature>
<accession>A1BGK1</accession>
<evidence type="ECO:0000256" key="1">
    <source>
        <dbReference type="SAM" id="SignalP"/>
    </source>
</evidence>
<sequence precursor="true">MTFFRKVSKLMLLGALPCFSAPVYAATDSNQSPDNNAAVKAVYEEWDLPGDESMGMVGLGVSHELSDYFSMGIGTWMAVRGERGGFITLGIDGTLHVPLTDRLGLESGVFVGAGGGRGGYNLSGGGLMLRTHAALTCRIGSWGSLGAGVSYVDFPNSGSISSVQPFVSLSLPFYFPVEGGMERNADRISSRQDPPRKHSLAIIGRDLQVSSSTNTLSGGDQDNLALLGIEWRTYFDETWYAKLEMEGAASRGSTGYMQILTGVGARLPLSDDFYATADISVGGGGGGGVDTGGGLLFDASAGLQLFLTDNFFAGVSGGYLTSFSGGFESTSIALNLGYEAGRGQDRNLSRTAAKGDDAEYLRVRLVNQTYFKADDHWRTHHVDEDIQNLGVQIDYFLDRNWYLSGQGLAAYDGNAGAYMTGLLGAGIRKNITDRFYLNVEALAGAAGGGGVAVGSGLVWQGNLGLGYDITPAISVMATAGRMEAFDGDFRSNVLGLSLGYNFNSPL</sequence>
<proteinExistence type="predicted"/>
<name>A1BGK1_CHLPD</name>
<evidence type="ECO:0000313" key="3">
    <source>
        <dbReference type="Proteomes" id="UP000008701"/>
    </source>
</evidence>
<reference evidence="2 3" key="1">
    <citation type="submission" date="2006-12" db="EMBL/GenBank/DDBJ databases">
        <title>Complete sequence of Chlorobium phaeobacteroides DSM 266.</title>
        <authorList>
            <consortium name="US DOE Joint Genome Institute"/>
            <person name="Copeland A."/>
            <person name="Lucas S."/>
            <person name="Lapidus A."/>
            <person name="Barry K."/>
            <person name="Detter J.C."/>
            <person name="Glavina del Rio T."/>
            <person name="Hammon N."/>
            <person name="Israni S."/>
            <person name="Pitluck S."/>
            <person name="Goltsman E."/>
            <person name="Schmutz J."/>
            <person name="Larimer F."/>
            <person name="Land M."/>
            <person name="Hauser L."/>
            <person name="Mikhailova N."/>
            <person name="Li T."/>
            <person name="Overmann J."/>
            <person name="Bryant D.A."/>
            <person name="Richardson P."/>
        </authorList>
    </citation>
    <scope>NUCLEOTIDE SEQUENCE [LARGE SCALE GENOMIC DNA]</scope>
    <source>
        <strain evidence="2 3">DSM 266</strain>
    </source>
</reference>
<dbReference type="AlphaFoldDB" id="A1BGK1"/>
<dbReference type="KEGG" id="cph:Cpha266_1506"/>
<evidence type="ECO:0000313" key="2">
    <source>
        <dbReference type="EMBL" id="ABL65528.1"/>
    </source>
</evidence>
<dbReference type="EMBL" id="CP000492">
    <property type="protein sequence ID" value="ABL65528.1"/>
    <property type="molecule type" value="Genomic_DNA"/>
</dbReference>